<proteinExistence type="predicted"/>
<protein>
    <submittedName>
        <fullName evidence="1">Uncharacterized protein</fullName>
    </submittedName>
</protein>
<evidence type="ECO:0000313" key="1">
    <source>
        <dbReference type="EMBL" id="XCD04284.1"/>
    </source>
</evidence>
<reference evidence="1" key="1">
    <citation type="submission" date="2024-03" db="EMBL/GenBank/DDBJ databases">
        <title>Diverse circular DNA viruses in blood, oral, and fecal samples of captive lemurs.</title>
        <authorList>
            <person name="Paietta E.N."/>
            <person name="Kraberger S."/>
            <person name="Lund M.C."/>
            <person name="Custer J.M."/>
            <person name="Vargas K.M."/>
            <person name="Ehmke E.E."/>
            <person name="Yoder A.D."/>
            <person name="Varsani A."/>
        </authorList>
    </citation>
    <scope>NUCLEOTIDE SEQUENCE</scope>
    <source>
        <strain evidence="1">Duke_22FF_208</strain>
    </source>
</reference>
<name>A0AAU8AXG9_9CAUD</name>
<sequence length="149" mass="17309">MLLEQEIASIMAFATYHAGNPSPYYYNVPESFKFPAIYFPQPEIDTGGETFRTYNMRYAWYVNLFDRTTEDAHEKAWNILTALKRNRNLVPLINEDGNETGEKLRLDDPSLKSIDEGVVQITLTWTSRRPYNDDSPPKMVEWEVSGTYL</sequence>
<dbReference type="EMBL" id="PP511443">
    <property type="protein sequence ID" value="XCD04284.1"/>
    <property type="molecule type" value="Genomic_DNA"/>
</dbReference>
<organism evidence="1">
    <name type="scientific">Dulem virus 37</name>
    <dbReference type="NCBI Taxonomy" id="3145755"/>
    <lineage>
        <taxon>Viruses</taxon>
        <taxon>Duplodnaviria</taxon>
        <taxon>Heunggongvirae</taxon>
        <taxon>Uroviricota</taxon>
        <taxon>Caudoviricetes</taxon>
    </lineage>
</organism>
<accession>A0AAU8AXG9</accession>